<proteinExistence type="predicted"/>
<feature type="compositionally biased region" description="Basic and acidic residues" evidence="1">
    <location>
        <begin position="223"/>
        <end position="243"/>
    </location>
</feature>
<protein>
    <submittedName>
        <fullName evidence="2">Uncharacterized protein</fullName>
    </submittedName>
</protein>
<feature type="compositionally biased region" description="Low complexity" evidence="1">
    <location>
        <begin position="246"/>
        <end position="265"/>
    </location>
</feature>
<reference evidence="2" key="1">
    <citation type="journal article" date="2020" name="Phytopathology">
        <title>Genome Sequence Resources of Colletotrichum truncatum, C. plurivorum, C. musicola, and C. sojae: Four Species Pathogenic to Soybean (Glycine max).</title>
        <authorList>
            <person name="Rogerio F."/>
            <person name="Boufleur T.R."/>
            <person name="Ciampi-Guillardi M."/>
            <person name="Sukno S.A."/>
            <person name="Thon M.R."/>
            <person name="Massola Junior N.S."/>
            <person name="Baroncelli R."/>
        </authorList>
    </citation>
    <scope>NUCLEOTIDE SEQUENCE</scope>
    <source>
        <strain evidence="2">LFN0074</strain>
    </source>
</reference>
<feature type="compositionally biased region" description="Basic residues" evidence="1">
    <location>
        <begin position="328"/>
        <end position="338"/>
    </location>
</feature>
<comment type="caution">
    <text evidence="2">The sequence shown here is derived from an EMBL/GenBank/DDBJ whole genome shotgun (WGS) entry which is preliminary data.</text>
</comment>
<organism evidence="2 3">
    <name type="scientific">Colletotrichum musicola</name>
    <dbReference type="NCBI Taxonomy" id="2175873"/>
    <lineage>
        <taxon>Eukaryota</taxon>
        <taxon>Fungi</taxon>
        <taxon>Dikarya</taxon>
        <taxon>Ascomycota</taxon>
        <taxon>Pezizomycotina</taxon>
        <taxon>Sordariomycetes</taxon>
        <taxon>Hypocreomycetidae</taxon>
        <taxon>Glomerellales</taxon>
        <taxon>Glomerellaceae</taxon>
        <taxon>Colletotrichum</taxon>
        <taxon>Colletotrichum orchidearum species complex</taxon>
    </lineage>
</organism>
<dbReference type="AlphaFoldDB" id="A0A8H6IRT7"/>
<keyword evidence="3" id="KW-1185">Reference proteome</keyword>
<sequence length="346" mass="37827">MDADRERWPDTPASKEKTKPRQRPLQPSAQVNQAQIQIRTAVSGPDLLMETRTTSRHRSGPGDRSVAPSSTSYFPPVGSYPGSLYALSTVPLPVVLCRSRSSLFLEDFERKILSRMNFEIADTRATIPVSNRNKPIMSTMCILLVDPSSHDIHASHELLPADFGCDKILAAAAENVNFNAASTIFYTTLTKNGRVIRSGTIGLRRELGLAVKIVLVLIGRSRDPLRDGNPRRDEYDTSRKGELLDATAVKPEEPTTTAPELPTQPREADGERAASSAARPITISDDDTNNDSSDDGSSGDDNSDDEDKVRKGAEDKAKDDETDEKTPKTRALKARQGRPPRPALPA</sequence>
<dbReference type="Proteomes" id="UP000639643">
    <property type="component" value="Unassembled WGS sequence"/>
</dbReference>
<name>A0A8H6IRT7_9PEZI</name>
<dbReference type="EMBL" id="WIGM01001574">
    <property type="protein sequence ID" value="KAF6793788.1"/>
    <property type="molecule type" value="Genomic_DNA"/>
</dbReference>
<feature type="compositionally biased region" description="Basic and acidic residues" evidence="1">
    <location>
        <begin position="1"/>
        <end position="19"/>
    </location>
</feature>
<feature type="compositionally biased region" description="Acidic residues" evidence="1">
    <location>
        <begin position="284"/>
        <end position="306"/>
    </location>
</feature>
<feature type="compositionally biased region" description="Basic and acidic residues" evidence="1">
    <location>
        <begin position="307"/>
        <end position="327"/>
    </location>
</feature>
<evidence type="ECO:0000256" key="1">
    <source>
        <dbReference type="SAM" id="MobiDB-lite"/>
    </source>
</evidence>
<feature type="region of interest" description="Disordered" evidence="1">
    <location>
        <begin position="223"/>
        <end position="346"/>
    </location>
</feature>
<evidence type="ECO:0000313" key="3">
    <source>
        <dbReference type="Proteomes" id="UP000639643"/>
    </source>
</evidence>
<gene>
    <name evidence="2" type="ORF">CMUS01_16060</name>
</gene>
<evidence type="ECO:0000313" key="2">
    <source>
        <dbReference type="EMBL" id="KAF6793788.1"/>
    </source>
</evidence>
<feature type="region of interest" description="Disordered" evidence="1">
    <location>
        <begin position="1"/>
        <end position="72"/>
    </location>
</feature>
<feature type="compositionally biased region" description="Polar residues" evidence="1">
    <location>
        <begin position="25"/>
        <end position="40"/>
    </location>
</feature>
<accession>A0A8H6IRT7</accession>